<dbReference type="GO" id="GO:0050182">
    <property type="term" value="F:phosphate butyryltransferase activity"/>
    <property type="evidence" value="ECO:0007669"/>
    <property type="project" value="UniProtKB-EC"/>
</dbReference>
<comment type="caution">
    <text evidence="5">The sequence shown here is derived from an EMBL/GenBank/DDBJ whole genome shotgun (WGS) entry which is preliminary data.</text>
</comment>
<sequence>MSLPVALLKKDKTRCCTMNFEDLIAKVKTCGKQKLAIAAAEDDAVLEAVDAARKQGIADAILVGDEAAIRKIAAELDIDLSCYEIINEPDKVKASLTAVKLAHDGVANMYMKGLLDTKTFLKSVLDKEVGLRTGKTLSHVAVFEVKGIEQLLFLTDVAFMTYPTLEDKVHIIENTVAVAHACGVECPKVAPLAAVEVVNPKMPCTVDAEELRKMNAEGKITGCVVDGPLSMDIAIDPEAAQHKGAQDRPAAGHADILLFPDIQAGNLVYKTLVHTAECKNGCILTGTRVPAILTSRSDSFQTKVNSIALAAVVAAGLKAE</sequence>
<evidence type="ECO:0000256" key="1">
    <source>
        <dbReference type="ARBA" id="ARBA00005656"/>
    </source>
</evidence>
<dbReference type="NCBIfam" id="NF004472">
    <property type="entry name" value="PRK05805.1"/>
    <property type="match status" value="1"/>
</dbReference>
<accession>A0A9D2FGX5</accession>
<reference evidence="5" key="2">
    <citation type="submission" date="2021-04" db="EMBL/GenBank/DDBJ databases">
        <authorList>
            <person name="Gilroy R."/>
        </authorList>
    </citation>
    <scope>NUCLEOTIDE SEQUENCE</scope>
    <source>
        <strain evidence="5">ChiBcec16-3735</strain>
    </source>
</reference>
<evidence type="ECO:0000256" key="2">
    <source>
        <dbReference type="ARBA" id="ARBA00022679"/>
    </source>
</evidence>
<dbReference type="PIRSF" id="PIRSF000428">
    <property type="entry name" value="P_Ac_trans"/>
    <property type="match status" value="1"/>
</dbReference>
<proteinExistence type="inferred from homology"/>
<evidence type="ECO:0000256" key="3">
    <source>
        <dbReference type="ARBA" id="ARBA00023315"/>
    </source>
</evidence>
<dbReference type="Pfam" id="PF01515">
    <property type="entry name" value="PTA_PTB"/>
    <property type="match status" value="2"/>
</dbReference>
<gene>
    <name evidence="5" type="primary">ptb</name>
    <name evidence="5" type="ORF">H9725_06210</name>
</gene>
<name>A0A9D2FGX5_9FIRM</name>
<dbReference type="SUPFAM" id="SSF53659">
    <property type="entry name" value="Isocitrate/Isopropylmalate dehydrogenase-like"/>
    <property type="match status" value="1"/>
</dbReference>
<dbReference type="InterPro" id="IPR014079">
    <property type="entry name" value="Phosphate_butyryltransferase"/>
</dbReference>
<evidence type="ECO:0000313" key="5">
    <source>
        <dbReference type="EMBL" id="HIZ58156.1"/>
    </source>
</evidence>
<dbReference type="EC" id="2.3.1.19" evidence="5"/>
<dbReference type="AlphaFoldDB" id="A0A9D2FGX5"/>
<dbReference type="NCBIfam" id="TIGR02706">
    <property type="entry name" value="P_butyryltrans"/>
    <property type="match status" value="1"/>
</dbReference>
<keyword evidence="3 5" id="KW-0012">Acyltransferase</keyword>
<comment type="similarity">
    <text evidence="1">Belongs to the phosphate acetyltransferase and butyryltransferase family.</text>
</comment>
<dbReference type="GO" id="GO:0019605">
    <property type="term" value="P:butyrate metabolic process"/>
    <property type="evidence" value="ECO:0007669"/>
    <property type="project" value="InterPro"/>
</dbReference>
<feature type="domain" description="Phosphate acetyl/butaryl transferase" evidence="4">
    <location>
        <begin position="21"/>
        <end position="89"/>
    </location>
</feature>
<dbReference type="InterPro" id="IPR050500">
    <property type="entry name" value="Phos_Acetyltrans/Butyryltrans"/>
</dbReference>
<dbReference type="PANTHER" id="PTHR43356">
    <property type="entry name" value="PHOSPHATE ACETYLTRANSFERASE"/>
    <property type="match status" value="1"/>
</dbReference>
<dbReference type="PANTHER" id="PTHR43356:SF2">
    <property type="entry name" value="PHOSPHATE ACETYLTRANSFERASE"/>
    <property type="match status" value="1"/>
</dbReference>
<keyword evidence="2 5" id="KW-0808">Transferase</keyword>
<dbReference type="InterPro" id="IPR012147">
    <property type="entry name" value="P_Ac_Bu_trans"/>
</dbReference>
<dbReference type="Gene3D" id="3.40.718.10">
    <property type="entry name" value="Isopropylmalate Dehydrogenase"/>
    <property type="match status" value="1"/>
</dbReference>
<protein>
    <submittedName>
        <fullName evidence="5">Phosphate butyryltransferase</fullName>
        <ecNumber evidence="5">2.3.1.19</ecNumber>
    </submittedName>
</protein>
<reference evidence="5" key="1">
    <citation type="journal article" date="2021" name="PeerJ">
        <title>Extensive microbial diversity within the chicken gut microbiome revealed by metagenomics and culture.</title>
        <authorList>
            <person name="Gilroy R."/>
            <person name="Ravi A."/>
            <person name="Getino M."/>
            <person name="Pursley I."/>
            <person name="Horton D.L."/>
            <person name="Alikhan N.F."/>
            <person name="Baker D."/>
            <person name="Gharbi K."/>
            <person name="Hall N."/>
            <person name="Watson M."/>
            <person name="Adriaenssens E.M."/>
            <person name="Foster-Nyarko E."/>
            <person name="Jarju S."/>
            <person name="Secka A."/>
            <person name="Antonio M."/>
            <person name="Oren A."/>
            <person name="Chaudhuri R.R."/>
            <person name="La Ragione R."/>
            <person name="Hildebrand F."/>
            <person name="Pallen M.J."/>
        </authorList>
    </citation>
    <scope>NUCLEOTIDE SEQUENCE</scope>
    <source>
        <strain evidence="5">ChiBcec16-3735</strain>
    </source>
</reference>
<dbReference type="InterPro" id="IPR002505">
    <property type="entry name" value="PTA_PTB"/>
</dbReference>
<dbReference type="NCBIfam" id="NF006045">
    <property type="entry name" value="PRK08190.1"/>
    <property type="match status" value="1"/>
</dbReference>
<organism evidence="5 6">
    <name type="scientific">Candidatus Faecalibacterium gallistercoris</name>
    <dbReference type="NCBI Taxonomy" id="2838579"/>
    <lineage>
        <taxon>Bacteria</taxon>
        <taxon>Bacillati</taxon>
        <taxon>Bacillota</taxon>
        <taxon>Clostridia</taxon>
        <taxon>Eubacteriales</taxon>
        <taxon>Oscillospiraceae</taxon>
        <taxon>Faecalibacterium</taxon>
    </lineage>
</organism>
<feature type="domain" description="Phosphate acetyl/butaryl transferase" evidence="4">
    <location>
        <begin position="93"/>
        <end position="311"/>
    </location>
</feature>
<dbReference type="EMBL" id="DXBJ01000044">
    <property type="protein sequence ID" value="HIZ58156.1"/>
    <property type="molecule type" value="Genomic_DNA"/>
</dbReference>
<evidence type="ECO:0000259" key="4">
    <source>
        <dbReference type="Pfam" id="PF01515"/>
    </source>
</evidence>
<dbReference type="Proteomes" id="UP000824065">
    <property type="component" value="Unassembled WGS sequence"/>
</dbReference>
<evidence type="ECO:0000313" key="6">
    <source>
        <dbReference type="Proteomes" id="UP000824065"/>
    </source>
</evidence>